<dbReference type="PROSITE" id="PS51471">
    <property type="entry name" value="FE2OG_OXY"/>
    <property type="match status" value="1"/>
</dbReference>
<evidence type="ECO:0000256" key="2">
    <source>
        <dbReference type="ARBA" id="ARBA00022723"/>
    </source>
</evidence>
<dbReference type="GO" id="GO:0016705">
    <property type="term" value="F:oxidoreductase activity, acting on paired donors, with incorporation or reduction of molecular oxygen"/>
    <property type="evidence" value="ECO:0007669"/>
    <property type="project" value="InterPro"/>
</dbReference>
<dbReference type="InterPro" id="IPR006620">
    <property type="entry name" value="Pro_4_hyd_alph"/>
</dbReference>
<feature type="domain" description="Fe2OG dioxygenase" evidence="6">
    <location>
        <begin position="91"/>
        <end position="208"/>
    </location>
</feature>
<dbReference type="InterPro" id="IPR044862">
    <property type="entry name" value="Pro_4_hyd_alph_FE2OG_OXY"/>
</dbReference>
<dbReference type="GO" id="GO:0051213">
    <property type="term" value="F:dioxygenase activity"/>
    <property type="evidence" value="ECO:0007669"/>
    <property type="project" value="UniProtKB-KW"/>
</dbReference>
<evidence type="ECO:0000256" key="3">
    <source>
        <dbReference type="ARBA" id="ARBA00022964"/>
    </source>
</evidence>
<dbReference type="Pfam" id="PF13640">
    <property type="entry name" value="2OG-FeII_Oxy_3"/>
    <property type="match status" value="1"/>
</dbReference>
<evidence type="ECO:0000259" key="6">
    <source>
        <dbReference type="PROSITE" id="PS51471"/>
    </source>
</evidence>
<evidence type="ECO:0000256" key="4">
    <source>
        <dbReference type="ARBA" id="ARBA00023002"/>
    </source>
</evidence>
<dbReference type="SMART" id="SM00702">
    <property type="entry name" value="P4Hc"/>
    <property type="match status" value="1"/>
</dbReference>
<evidence type="ECO:0000313" key="7">
    <source>
        <dbReference type="EMBL" id="SUZ92770.1"/>
    </source>
</evidence>
<gene>
    <name evidence="7" type="ORF">METZ01_LOCUS45624</name>
</gene>
<protein>
    <recommendedName>
        <fullName evidence="6">Fe2OG dioxygenase domain-containing protein</fullName>
    </recommendedName>
</protein>
<reference evidence="7" key="1">
    <citation type="submission" date="2018-05" db="EMBL/GenBank/DDBJ databases">
        <authorList>
            <person name="Lanie J.A."/>
            <person name="Ng W.-L."/>
            <person name="Kazmierczak K.M."/>
            <person name="Andrzejewski T.M."/>
            <person name="Davidsen T.M."/>
            <person name="Wayne K.J."/>
            <person name="Tettelin H."/>
            <person name="Glass J.I."/>
            <person name="Rusch D."/>
            <person name="Podicherti R."/>
            <person name="Tsui H.-C.T."/>
            <person name="Winkler M.E."/>
        </authorList>
    </citation>
    <scope>NUCLEOTIDE SEQUENCE</scope>
</reference>
<keyword evidence="3" id="KW-0223">Dioxygenase</keyword>
<dbReference type="AlphaFoldDB" id="A0A381RLP4"/>
<organism evidence="7">
    <name type="scientific">marine metagenome</name>
    <dbReference type="NCBI Taxonomy" id="408172"/>
    <lineage>
        <taxon>unclassified sequences</taxon>
        <taxon>metagenomes</taxon>
        <taxon>ecological metagenomes</taxon>
    </lineage>
</organism>
<keyword evidence="2" id="KW-0479">Metal-binding</keyword>
<keyword evidence="5" id="KW-0408">Iron</keyword>
<dbReference type="SUPFAM" id="SSF51197">
    <property type="entry name" value="Clavaminate synthase-like"/>
    <property type="match status" value="1"/>
</dbReference>
<proteinExistence type="predicted"/>
<dbReference type="InterPro" id="IPR045054">
    <property type="entry name" value="P4HA-like"/>
</dbReference>
<keyword evidence="4" id="KW-0560">Oxidoreductase</keyword>
<comment type="cofactor">
    <cofactor evidence="1">
        <name>L-ascorbate</name>
        <dbReference type="ChEBI" id="CHEBI:38290"/>
    </cofactor>
</comment>
<dbReference type="GO" id="GO:0005506">
    <property type="term" value="F:iron ion binding"/>
    <property type="evidence" value="ECO:0007669"/>
    <property type="project" value="InterPro"/>
</dbReference>
<dbReference type="InterPro" id="IPR005123">
    <property type="entry name" value="Oxoglu/Fe-dep_dioxygenase_dom"/>
</dbReference>
<evidence type="ECO:0000256" key="5">
    <source>
        <dbReference type="ARBA" id="ARBA00023004"/>
    </source>
</evidence>
<dbReference type="PANTHER" id="PTHR10869:SF246">
    <property type="entry name" value="TRANSMEMBRANE PROLYL 4-HYDROXYLASE"/>
    <property type="match status" value="1"/>
</dbReference>
<sequence>MNLSNYFWYFKSALTPRFCDEVIKYALQQQDSIARTGGFNKKELSKEDIKNIQRKRRSDLVWFNDTWIYKELHPYVHEANRRAGWNFDWDRSESCQFTKYKEGQYYDWHCDSWDKAYKRKNKQDPDNGKIRKLSMTCQLTDGSEYSGGELEFDFRNYEPHQREESKHLRKVTEILPKGSIVVFPSHLWHRVKPITKGTRYSLVLWHLGYPFK</sequence>
<dbReference type="GO" id="GO:0031418">
    <property type="term" value="F:L-ascorbic acid binding"/>
    <property type="evidence" value="ECO:0007669"/>
    <property type="project" value="InterPro"/>
</dbReference>
<accession>A0A381RLP4</accession>
<dbReference type="EMBL" id="UINC01002088">
    <property type="protein sequence ID" value="SUZ92770.1"/>
    <property type="molecule type" value="Genomic_DNA"/>
</dbReference>
<dbReference type="PANTHER" id="PTHR10869">
    <property type="entry name" value="PROLYL 4-HYDROXYLASE ALPHA SUBUNIT"/>
    <property type="match status" value="1"/>
</dbReference>
<evidence type="ECO:0000256" key="1">
    <source>
        <dbReference type="ARBA" id="ARBA00001961"/>
    </source>
</evidence>
<dbReference type="Gene3D" id="2.60.120.620">
    <property type="entry name" value="q2cbj1_9rhob like domain"/>
    <property type="match status" value="1"/>
</dbReference>
<name>A0A381RLP4_9ZZZZ</name>